<evidence type="ECO:0008006" key="4">
    <source>
        <dbReference type="Google" id="ProtNLM"/>
    </source>
</evidence>
<proteinExistence type="predicted"/>
<gene>
    <name evidence="2" type="ORF">ACFQ1M_04430</name>
</gene>
<organism evidence="2 3">
    <name type="scientific">Sungkyunkwania multivorans</name>
    <dbReference type="NCBI Taxonomy" id="1173618"/>
    <lineage>
        <taxon>Bacteria</taxon>
        <taxon>Pseudomonadati</taxon>
        <taxon>Bacteroidota</taxon>
        <taxon>Flavobacteriia</taxon>
        <taxon>Flavobacteriales</taxon>
        <taxon>Flavobacteriaceae</taxon>
        <taxon>Sungkyunkwania</taxon>
    </lineage>
</organism>
<keyword evidence="3" id="KW-1185">Reference proteome</keyword>
<name>A0ABW3CUJ3_9FLAO</name>
<evidence type="ECO:0000313" key="3">
    <source>
        <dbReference type="Proteomes" id="UP001596978"/>
    </source>
</evidence>
<dbReference type="EMBL" id="JBHTJH010000004">
    <property type="protein sequence ID" value="MFD0861441.1"/>
    <property type="molecule type" value="Genomic_DNA"/>
</dbReference>
<protein>
    <recommendedName>
        <fullName evidence="4">Anti-sigma factor</fullName>
    </recommendedName>
</protein>
<comment type="caution">
    <text evidence="2">The sequence shown here is derived from an EMBL/GenBank/DDBJ whole genome shotgun (WGS) entry which is preliminary data.</text>
</comment>
<evidence type="ECO:0000256" key="1">
    <source>
        <dbReference type="SAM" id="Coils"/>
    </source>
</evidence>
<feature type="coiled-coil region" evidence="1">
    <location>
        <begin position="129"/>
        <end position="184"/>
    </location>
</feature>
<sequence>MAQDIRKLFKEAQHLEKSKLSKEHEKRFLAKLEEELPAETKRSFRPWISMAASIVVLLAAGFGISKFYEKEPSVDAQKVVEVDKNASNPYEITLGNISPNLKKVEDYYVANINYELSQIEVDEASKHLFDSYMKKLTELNDEYVRLNKELNEVGPNQDSIDAMIDNLQLRLQLLYQLQEKLKELKKSKNEQYNPKIS</sequence>
<keyword evidence="1" id="KW-0175">Coiled coil</keyword>
<dbReference type="Proteomes" id="UP001596978">
    <property type="component" value="Unassembled WGS sequence"/>
</dbReference>
<accession>A0ABW3CUJ3</accession>
<dbReference type="RefSeq" id="WP_386404463.1">
    <property type="nucleotide sequence ID" value="NZ_JBHTJH010000004.1"/>
</dbReference>
<evidence type="ECO:0000313" key="2">
    <source>
        <dbReference type="EMBL" id="MFD0861441.1"/>
    </source>
</evidence>
<reference evidence="3" key="1">
    <citation type="journal article" date="2019" name="Int. J. Syst. Evol. Microbiol.">
        <title>The Global Catalogue of Microorganisms (GCM) 10K type strain sequencing project: providing services to taxonomists for standard genome sequencing and annotation.</title>
        <authorList>
            <consortium name="The Broad Institute Genomics Platform"/>
            <consortium name="The Broad Institute Genome Sequencing Center for Infectious Disease"/>
            <person name="Wu L."/>
            <person name="Ma J."/>
        </authorList>
    </citation>
    <scope>NUCLEOTIDE SEQUENCE [LARGE SCALE GENOMIC DNA]</scope>
    <source>
        <strain evidence="3">CCUG 62952</strain>
    </source>
</reference>